<name>Q4UCD6_THEAN</name>
<keyword evidence="2" id="KW-0472">Membrane</keyword>
<reference evidence="3 4" key="1">
    <citation type="journal article" date="2005" name="Science">
        <title>Genome of the host-cell transforming parasite Theileria annulata compared with T. parva.</title>
        <authorList>
            <person name="Pain A."/>
            <person name="Renauld H."/>
            <person name="Berriman M."/>
            <person name="Murphy L."/>
            <person name="Yeats C.A."/>
            <person name="Weir W."/>
            <person name="Kerhornou A."/>
            <person name="Aslett M."/>
            <person name="Bishop R."/>
            <person name="Bouchier C."/>
            <person name="Cochet M."/>
            <person name="Coulson R.M.R."/>
            <person name="Cronin A."/>
            <person name="de Villiers E.P."/>
            <person name="Fraser A."/>
            <person name="Fosker N."/>
            <person name="Gardner M."/>
            <person name="Goble A."/>
            <person name="Griffiths-Jones S."/>
            <person name="Harris D.E."/>
            <person name="Katzer F."/>
            <person name="Larke N."/>
            <person name="Lord A."/>
            <person name="Maser P."/>
            <person name="McKellar S."/>
            <person name="Mooney P."/>
            <person name="Morton F."/>
            <person name="Nene V."/>
            <person name="O'Neil S."/>
            <person name="Price C."/>
            <person name="Quail M.A."/>
            <person name="Rabbinowitsch E."/>
            <person name="Rawlings N.D."/>
            <person name="Rutter S."/>
            <person name="Saunders D."/>
            <person name="Seeger K."/>
            <person name="Shah T."/>
            <person name="Squares R."/>
            <person name="Squares S."/>
            <person name="Tivey A."/>
            <person name="Walker A.R."/>
            <person name="Woodward J."/>
            <person name="Dobbelaere D.A.E."/>
            <person name="Langsley G."/>
            <person name="Rajandream M.A."/>
            <person name="McKeever D."/>
            <person name="Shiels B."/>
            <person name="Tait A."/>
            <person name="Barrell B.G."/>
            <person name="Hall N."/>
        </authorList>
    </citation>
    <scope>NUCLEOTIDE SEQUENCE [LARGE SCALE GENOMIC DNA]</scope>
    <source>
        <strain evidence="4">Ankara</strain>
    </source>
</reference>
<accession>Q4UCD6</accession>
<gene>
    <name evidence="3" type="ORF">TA03835</name>
</gene>
<organism evidence="3 4">
    <name type="scientific">Theileria annulata</name>
    <dbReference type="NCBI Taxonomy" id="5874"/>
    <lineage>
        <taxon>Eukaryota</taxon>
        <taxon>Sar</taxon>
        <taxon>Alveolata</taxon>
        <taxon>Apicomplexa</taxon>
        <taxon>Aconoidasida</taxon>
        <taxon>Piroplasmida</taxon>
        <taxon>Theileriidae</taxon>
        <taxon>Theileria</taxon>
    </lineage>
</organism>
<dbReference type="InParanoid" id="Q4UCD6"/>
<keyword evidence="2" id="KW-1133">Transmembrane helix</keyword>
<dbReference type="Proteomes" id="UP000001950">
    <property type="component" value="Chromosome 3"/>
</dbReference>
<evidence type="ECO:0000256" key="1">
    <source>
        <dbReference type="SAM" id="MobiDB-lite"/>
    </source>
</evidence>
<dbReference type="EMBL" id="CR940352">
    <property type="protein sequence ID" value="CAI75515.1"/>
    <property type="molecule type" value="Genomic_DNA"/>
</dbReference>
<evidence type="ECO:0000256" key="2">
    <source>
        <dbReference type="SAM" id="Phobius"/>
    </source>
</evidence>
<feature type="compositionally biased region" description="Polar residues" evidence="1">
    <location>
        <begin position="292"/>
        <end position="302"/>
    </location>
</feature>
<feature type="region of interest" description="Disordered" evidence="1">
    <location>
        <begin position="273"/>
        <end position="302"/>
    </location>
</feature>
<keyword evidence="4" id="KW-1185">Reference proteome</keyword>
<dbReference type="RefSeq" id="XP_954991.1">
    <property type="nucleotide sequence ID" value="XM_949898.1"/>
</dbReference>
<keyword evidence="2" id="KW-0812">Transmembrane</keyword>
<dbReference type="OrthoDB" id="364817at2759"/>
<proteinExistence type="predicted"/>
<dbReference type="GeneID" id="3864840"/>
<dbReference type="AlphaFoldDB" id="Q4UCD6"/>
<dbReference type="VEuPathDB" id="PiroplasmaDB:TA03835"/>
<feature type="transmembrane region" description="Helical" evidence="2">
    <location>
        <begin position="17"/>
        <end position="42"/>
    </location>
</feature>
<sequence length="530" mass="56549">MSGDQKYKEEEEGPLQIVAYMFAGLAMMLNIRLSYSAAPFALLRFKLPENLFSVFVRTTSSSLELWCLFTMLLVNIIDTGSKLLFKHGVIKPPAGTADGVPNDTDNNKSKSLKLLTIIYPSIVTMWTYSYEILKHGEHNDRILRFGTSQAWDAYDTIRNTSVTFNANLNAGSGGTGFESNGSITITVTKGGDKFTELGNASPNVEIKLSTAGSSIKKCDKDGGQPQDFTNGTVSTLDKDTKLYIQATGSISKPSGAGEVTIKAILTVTSSGQSLGNTGLSLRGDPSKDPSSDGLTGTITPTGNSKVTIQDGGNIDLTNDALKALKLLTKNAVTLTKDSFASKATIKVTGYDFKSLTVPTSQNLQIYISGGTIKMYNEKGQLEELKTNTGLKAGTKLSLNATGQITEPPANNAHVNLAGTIVVTNKEQQQMGSSLTFNVGPNRSGVTGTLTLKDETGPPKHVKITSSNLTISKEAYTTIQMASDTTSSSFTIGSVTNIKYPNTNPNTTIPNITTVILETVTKENTPTNRTP</sequence>
<evidence type="ECO:0000313" key="4">
    <source>
        <dbReference type="Proteomes" id="UP000001950"/>
    </source>
</evidence>
<protein>
    <submittedName>
        <fullName evidence="3">Uncharacterized protein</fullName>
    </submittedName>
</protein>
<evidence type="ECO:0000313" key="3">
    <source>
        <dbReference type="EMBL" id="CAI75515.1"/>
    </source>
</evidence>
<dbReference type="KEGG" id="tan:TA03835"/>